<protein>
    <submittedName>
        <fullName evidence="2">Putative secreted protein</fullName>
    </submittedName>
</protein>
<reference evidence="2" key="1">
    <citation type="submission" date="2018-01" db="EMBL/GenBank/DDBJ databases">
        <title>An insight into the sialome of Amazonian anophelines.</title>
        <authorList>
            <person name="Ribeiro J.M."/>
            <person name="Scarpassa V."/>
            <person name="Calvo E."/>
        </authorList>
    </citation>
    <scope>NUCLEOTIDE SEQUENCE</scope>
    <source>
        <tissue evidence="2">Salivary glands</tissue>
    </source>
</reference>
<evidence type="ECO:0000256" key="1">
    <source>
        <dbReference type="SAM" id="MobiDB-lite"/>
    </source>
</evidence>
<sequence>MVSLIGGSVSSSVLLLMLDDSFAISSCTRFVLMHGTMTASRCSFCVSSVLVELLSFSRLSTLFVPIMLKLSLNRVVRGGLVGTAKPDGTGPTRSEPSEIEPDRSPVPPAFSMLNCFFRHPVPRGSAVGCCALP</sequence>
<dbReference type="AlphaFoldDB" id="A0A2M4B2L1"/>
<organism evidence="2">
    <name type="scientific">Anopheles triannulatus</name>
    <dbReference type="NCBI Taxonomy" id="58253"/>
    <lineage>
        <taxon>Eukaryota</taxon>
        <taxon>Metazoa</taxon>
        <taxon>Ecdysozoa</taxon>
        <taxon>Arthropoda</taxon>
        <taxon>Hexapoda</taxon>
        <taxon>Insecta</taxon>
        <taxon>Pterygota</taxon>
        <taxon>Neoptera</taxon>
        <taxon>Endopterygota</taxon>
        <taxon>Diptera</taxon>
        <taxon>Nematocera</taxon>
        <taxon>Culicoidea</taxon>
        <taxon>Culicidae</taxon>
        <taxon>Anophelinae</taxon>
        <taxon>Anopheles</taxon>
    </lineage>
</organism>
<accession>A0A2M4B2L1</accession>
<evidence type="ECO:0000313" key="2">
    <source>
        <dbReference type="EMBL" id="MBW47274.1"/>
    </source>
</evidence>
<feature type="region of interest" description="Disordered" evidence="1">
    <location>
        <begin position="81"/>
        <end position="105"/>
    </location>
</feature>
<name>A0A2M4B2L1_9DIPT</name>
<dbReference type="EMBL" id="GGFK01013953">
    <property type="protein sequence ID" value="MBW47274.1"/>
    <property type="molecule type" value="Transcribed_RNA"/>
</dbReference>
<proteinExistence type="predicted"/>